<feature type="non-terminal residue" evidence="2">
    <location>
        <position position="51"/>
    </location>
</feature>
<proteinExistence type="predicted"/>
<dbReference type="Proteomes" id="UP001529510">
    <property type="component" value="Unassembled WGS sequence"/>
</dbReference>
<reference evidence="2 3" key="1">
    <citation type="submission" date="2024-05" db="EMBL/GenBank/DDBJ databases">
        <title>Genome sequencing and assembly of Indian major carp, Cirrhinus mrigala (Hamilton, 1822).</title>
        <authorList>
            <person name="Mohindra V."/>
            <person name="Chowdhury L.M."/>
            <person name="Lal K."/>
            <person name="Jena J.K."/>
        </authorList>
    </citation>
    <scope>NUCLEOTIDE SEQUENCE [LARGE SCALE GENOMIC DNA]</scope>
    <source>
        <strain evidence="2">CM1030</strain>
        <tissue evidence="2">Blood</tissue>
    </source>
</reference>
<evidence type="ECO:0000313" key="2">
    <source>
        <dbReference type="EMBL" id="KAL0169701.1"/>
    </source>
</evidence>
<organism evidence="2 3">
    <name type="scientific">Cirrhinus mrigala</name>
    <name type="common">Mrigala</name>
    <dbReference type="NCBI Taxonomy" id="683832"/>
    <lineage>
        <taxon>Eukaryota</taxon>
        <taxon>Metazoa</taxon>
        <taxon>Chordata</taxon>
        <taxon>Craniata</taxon>
        <taxon>Vertebrata</taxon>
        <taxon>Euteleostomi</taxon>
        <taxon>Actinopterygii</taxon>
        <taxon>Neopterygii</taxon>
        <taxon>Teleostei</taxon>
        <taxon>Ostariophysi</taxon>
        <taxon>Cypriniformes</taxon>
        <taxon>Cyprinidae</taxon>
        <taxon>Labeoninae</taxon>
        <taxon>Labeonini</taxon>
        <taxon>Cirrhinus</taxon>
    </lineage>
</organism>
<name>A0ABD0P8U9_CIRMR</name>
<accession>A0ABD0P8U9</accession>
<evidence type="ECO:0000313" key="3">
    <source>
        <dbReference type="Proteomes" id="UP001529510"/>
    </source>
</evidence>
<evidence type="ECO:0000256" key="1">
    <source>
        <dbReference type="SAM" id="MobiDB-lite"/>
    </source>
</evidence>
<comment type="caution">
    <text evidence="2">The sequence shown here is derived from an EMBL/GenBank/DDBJ whole genome shotgun (WGS) entry which is preliminary data.</text>
</comment>
<protein>
    <submittedName>
        <fullName evidence="2">Uncharacterized protein</fullName>
    </submittedName>
</protein>
<feature type="non-terminal residue" evidence="2">
    <location>
        <position position="1"/>
    </location>
</feature>
<dbReference type="AlphaFoldDB" id="A0ABD0P8U9"/>
<dbReference type="EMBL" id="JAMKFB020000017">
    <property type="protein sequence ID" value="KAL0169701.1"/>
    <property type="molecule type" value="Genomic_DNA"/>
</dbReference>
<feature type="region of interest" description="Disordered" evidence="1">
    <location>
        <begin position="1"/>
        <end position="51"/>
    </location>
</feature>
<keyword evidence="3" id="KW-1185">Reference proteome</keyword>
<sequence>GMEERPAYGSMPRLNEQLSHHGSLHRLDSQSRHGSARDLSSVPAASITLGS</sequence>
<gene>
    <name evidence="2" type="ORF">M9458_034297</name>
</gene>